<evidence type="ECO:0000313" key="8">
    <source>
        <dbReference type="Proteomes" id="UP001165080"/>
    </source>
</evidence>
<keyword evidence="3" id="KW-0862">Zinc</keyword>
<dbReference type="Proteomes" id="UP001165080">
    <property type="component" value="Unassembled WGS sequence"/>
</dbReference>
<dbReference type="InterPro" id="IPR002893">
    <property type="entry name" value="Znf_MYND"/>
</dbReference>
<sequence>MELEQQRARIDAFHARFNAAVAAAAAGNGGASAAPPAAAAEVDDPDQGPICSGCGSSIERSAALWCGACRCTAYCDKECQRLGWKSGGHKAACKLLARAKALPPADPARRYVVQLKLAGREGLSEWAGQLERADDADLAGVHRQMVAALAPRERVLFALEARSHMMLRFQVVPSTKRLEAHDLALFVLQAVVQPACDVPTLNMPRDAPQRPYAIWIPGDDDDIAAPRSMARPVGQLLAGAGLPTSSWYVGGGFCAEARLHSDLYDVSTQQIGDRILNSVLTVDPDYYTEDENSEDDGDEDEEDDEGVEAAAGGAAAPPPLRVLMVAGMHCFGPAGEEDDPLLKATAAALRAAGAQVEVGLYPMDSDRGRQEALARRLQGGGFEACVVLGLGSGSDFKPRTPTYPWGKGPWRDALSDWVRDGGVVVIHGERAAAAVAREFFGLSWRMEGDYYRRTDHKLNRANPLLADLAARLPSDYNVKACMLNDVPPLERIYASAPGAVSHSLVPFMAGESVDAGRTAMAAARCGGGAVAFFGDVNWEAATNAAVAGLTRRLVQACRRRAGP</sequence>
<dbReference type="Gene3D" id="6.10.140.2220">
    <property type="match status" value="1"/>
</dbReference>
<accession>A0A9W6BMU3</accession>
<dbReference type="Gene3D" id="2.170.270.10">
    <property type="entry name" value="SET domain"/>
    <property type="match status" value="1"/>
</dbReference>
<evidence type="ECO:0000256" key="3">
    <source>
        <dbReference type="ARBA" id="ARBA00022833"/>
    </source>
</evidence>
<dbReference type="AlphaFoldDB" id="A0A9W6BMU3"/>
<organism evidence="7 8">
    <name type="scientific">Pleodorina starrii</name>
    <dbReference type="NCBI Taxonomy" id="330485"/>
    <lineage>
        <taxon>Eukaryota</taxon>
        <taxon>Viridiplantae</taxon>
        <taxon>Chlorophyta</taxon>
        <taxon>core chlorophytes</taxon>
        <taxon>Chlorophyceae</taxon>
        <taxon>CS clade</taxon>
        <taxon>Chlamydomonadales</taxon>
        <taxon>Volvocaceae</taxon>
        <taxon>Pleodorina</taxon>
    </lineage>
</organism>
<evidence type="ECO:0000256" key="4">
    <source>
        <dbReference type="PROSITE-ProRule" id="PRU00134"/>
    </source>
</evidence>
<evidence type="ECO:0000259" key="6">
    <source>
        <dbReference type="PROSITE" id="PS50865"/>
    </source>
</evidence>
<name>A0A9W6BMU3_9CHLO</name>
<proteinExistence type="predicted"/>
<evidence type="ECO:0000256" key="5">
    <source>
        <dbReference type="SAM" id="MobiDB-lite"/>
    </source>
</evidence>
<feature type="domain" description="MYND-type" evidence="6">
    <location>
        <begin position="51"/>
        <end position="93"/>
    </location>
</feature>
<keyword evidence="8" id="KW-1185">Reference proteome</keyword>
<dbReference type="PROSITE" id="PS50865">
    <property type="entry name" value="ZF_MYND_2"/>
    <property type="match status" value="1"/>
</dbReference>
<dbReference type="GO" id="GO:0008270">
    <property type="term" value="F:zinc ion binding"/>
    <property type="evidence" value="ECO:0007669"/>
    <property type="project" value="UniProtKB-KW"/>
</dbReference>
<reference evidence="7 8" key="1">
    <citation type="journal article" date="2023" name="Commun. Biol.">
        <title>Reorganization of the ancestral sex-determining regions during the evolution of trioecy in Pleodorina starrii.</title>
        <authorList>
            <person name="Takahashi K."/>
            <person name="Suzuki S."/>
            <person name="Kawai-Toyooka H."/>
            <person name="Yamamoto K."/>
            <person name="Hamaji T."/>
            <person name="Ootsuki R."/>
            <person name="Yamaguchi H."/>
            <person name="Kawachi M."/>
            <person name="Higashiyama T."/>
            <person name="Nozaki H."/>
        </authorList>
    </citation>
    <scope>NUCLEOTIDE SEQUENCE [LARGE SCALE GENOMIC DNA]</scope>
    <source>
        <strain evidence="7 8">NIES-4479</strain>
    </source>
</reference>
<comment type="caution">
    <text evidence="7">The sequence shown here is derived from an EMBL/GenBank/DDBJ whole genome shotgun (WGS) entry which is preliminary data.</text>
</comment>
<dbReference type="SUPFAM" id="SSF144232">
    <property type="entry name" value="HIT/MYND zinc finger-like"/>
    <property type="match status" value="1"/>
</dbReference>
<dbReference type="InterPro" id="IPR046341">
    <property type="entry name" value="SET_dom_sf"/>
</dbReference>
<evidence type="ECO:0000313" key="7">
    <source>
        <dbReference type="EMBL" id="GLC54640.1"/>
    </source>
</evidence>
<protein>
    <recommendedName>
        <fullName evidence="6">MYND-type domain-containing protein</fullName>
    </recommendedName>
</protein>
<keyword evidence="1" id="KW-0479">Metal-binding</keyword>
<dbReference type="Gene3D" id="1.10.220.160">
    <property type="match status" value="1"/>
</dbReference>
<evidence type="ECO:0000256" key="2">
    <source>
        <dbReference type="ARBA" id="ARBA00022771"/>
    </source>
</evidence>
<gene>
    <name evidence="7" type="primary">PLESTBF000438</name>
    <name evidence="7" type="ORF">PLESTB_000890500</name>
</gene>
<dbReference type="PROSITE" id="PS01360">
    <property type="entry name" value="ZF_MYND_1"/>
    <property type="match status" value="1"/>
</dbReference>
<evidence type="ECO:0000256" key="1">
    <source>
        <dbReference type="ARBA" id="ARBA00022723"/>
    </source>
</evidence>
<feature type="compositionally biased region" description="Acidic residues" evidence="5">
    <location>
        <begin position="286"/>
        <end position="307"/>
    </location>
</feature>
<keyword evidence="2 4" id="KW-0863">Zinc-finger</keyword>
<feature type="region of interest" description="Disordered" evidence="5">
    <location>
        <begin position="283"/>
        <end position="313"/>
    </location>
</feature>
<dbReference type="EMBL" id="BRXU01000011">
    <property type="protein sequence ID" value="GLC54640.1"/>
    <property type="molecule type" value="Genomic_DNA"/>
</dbReference>